<evidence type="ECO:0000256" key="1">
    <source>
        <dbReference type="SAM" id="MobiDB-lite"/>
    </source>
</evidence>
<accession>A0A2T6ZB00</accession>
<evidence type="ECO:0000313" key="4">
    <source>
        <dbReference type="Proteomes" id="UP000244722"/>
    </source>
</evidence>
<keyword evidence="2" id="KW-1133">Transmembrane helix</keyword>
<dbReference type="Proteomes" id="UP000244722">
    <property type="component" value="Unassembled WGS sequence"/>
</dbReference>
<comment type="caution">
    <text evidence="3">The sequence shown here is derived from an EMBL/GenBank/DDBJ whole genome shotgun (WGS) entry which is preliminary data.</text>
</comment>
<feature type="region of interest" description="Disordered" evidence="1">
    <location>
        <begin position="27"/>
        <end position="52"/>
    </location>
</feature>
<evidence type="ECO:0000313" key="3">
    <source>
        <dbReference type="EMBL" id="PUU72677.1"/>
    </source>
</evidence>
<sequence length="172" mass="19481">MATNFLKLFVRPQVIARMRTIRSFKHQQANRSLLTTDSAPNSAPQPRNRRRGESCTFKARLWDHVYENDRRIAGLGDKFNDREITMHQTLSNLSTRVDTGFAELKTLIASQHAKMEGSVTLITWKIGILGAGFLFVLGFAGPQKTNFTEYVLQFLKTSSSEPTTDNGMENKK</sequence>
<keyword evidence="2" id="KW-0812">Transmembrane</keyword>
<evidence type="ECO:0000256" key="2">
    <source>
        <dbReference type="SAM" id="Phobius"/>
    </source>
</evidence>
<keyword evidence="2" id="KW-0472">Membrane</keyword>
<dbReference type="AlphaFoldDB" id="A0A2T6ZB00"/>
<keyword evidence="4" id="KW-1185">Reference proteome</keyword>
<protein>
    <submittedName>
        <fullName evidence="3">Uncharacterized protein</fullName>
    </submittedName>
</protein>
<dbReference type="EMBL" id="NESQ01000486">
    <property type="protein sequence ID" value="PUU72677.1"/>
    <property type="molecule type" value="Genomic_DNA"/>
</dbReference>
<proteinExistence type="predicted"/>
<organism evidence="3 4">
    <name type="scientific">Tuber borchii</name>
    <name type="common">White truffle</name>
    <dbReference type="NCBI Taxonomy" id="42251"/>
    <lineage>
        <taxon>Eukaryota</taxon>
        <taxon>Fungi</taxon>
        <taxon>Dikarya</taxon>
        <taxon>Ascomycota</taxon>
        <taxon>Pezizomycotina</taxon>
        <taxon>Pezizomycetes</taxon>
        <taxon>Pezizales</taxon>
        <taxon>Tuberaceae</taxon>
        <taxon>Tuber</taxon>
    </lineage>
</organism>
<name>A0A2T6ZB00_TUBBO</name>
<feature type="transmembrane region" description="Helical" evidence="2">
    <location>
        <begin position="121"/>
        <end position="140"/>
    </location>
</feature>
<reference evidence="3 4" key="1">
    <citation type="submission" date="2017-04" db="EMBL/GenBank/DDBJ databases">
        <title>Draft genome sequence of Tuber borchii Vittad., a whitish edible truffle.</title>
        <authorList>
            <consortium name="DOE Joint Genome Institute"/>
            <person name="Murat C."/>
            <person name="Kuo A."/>
            <person name="Barry K.W."/>
            <person name="Clum A."/>
            <person name="Dockter R.B."/>
            <person name="Fauchery L."/>
            <person name="Iotti M."/>
            <person name="Kohler A."/>
            <person name="Labutti K."/>
            <person name="Lindquist E.A."/>
            <person name="Lipzen A."/>
            <person name="Ohm R.A."/>
            <person name="Wang M."/>
            <person name="Grigoriev I.V."/>
            <person name="Zambonelli A."/>
            <person name="Martin F.M."/>
        </authorList>
    </citation>
    <scope>NUCLEOTIDE SEQUENCE [LARGE SCALE GENOMIC DNA]</scope>
    <source>
        <strain evidence="3 4">Tbo3840</strain>
    </source>
</reference>
<feature type="compositionally biased region" description="Polar residues" evidence="1">
    <location>
        <begin position="27"/>
        <end position="45"/>
    </location>
</feature>
<gene>
    <name evidence="3" type="ORF">B9Z19DRAFT_1137012</name>
</gene>
<dbReference type="OrthoDB" id="5471005at2759"/>